<dbReference type="RefSeq" id="XP_041185949.1">
    <property type="nucleotide sequence ID" value="XM_041333732.1"/>
</dbReference>
<name>A0A9P7J2Y4_9AGAM</name>
<proteinExistence type="predicted"/>
<dbReference type="AlphaFoldDB" id="A0A9P7J2Y4"/>
<gene>
    <name evidence="2" type="ORF">BJ212DRAFT_1305220</name>
</gene>
<dbReference type="Pfam" id="PF22936">
    <property type="entry name" value="Pol_BBD"/>
    <property type="match status" value="1"/>
</dbReference>
<keyword evidence="3" id="KW-1185">Reference proteome</keyword>
<dbReference type="InterPro" id="IPR054722">
    <property type="entry name" value="PolX-like_BBD"/>
</dbReference>
<evidence type="ECO:0000259" key="1">
    <source>
        <dbReference type="Pfam" id="PF22936"/>
    </source>
</evidence>
<evidence type="ECO:0000313" key="3">
    <source>
        <dbReference type="Proteomes" id="UP000807769"/>
    </source>
</evidence>
<sequence>MGSANAAANDDSEDDAVFAVNCKSSYSIPSLLSTESSDDNNKEWTNFISTNEDWFLDIDKNDVPLMSNWETDIAVPSSGNDTDLSIEITAEVIKDHGNGTTVKLYDSGMMKHTSPYHNQFRTLTPIPPKMFAAANKHYFDATGIGELIIEVPNGVDVSKLTLTEVPYSPAVGYTLVSISRLDKLRYSITFADGTCTI</sequence>
<dbReference type="Proteomes" id="UP000807769">
    <property type="component" value="Unassembled WGS sequence"/>
</dbReference>
<accession>A0A9P7J2Y4</accession>
<evidence type="ECO:0000313" key="2">
    <source>
        <dbReference type="EMBL" id="KAG1800684.1"/>
    </source>
</evidence>
<reference evidence="2" key="1">
    <citation type="journal article" date="2020" name="New Phytol.">
        <title>Comparative genomics reveals dynamic genome evolution in host specialist ectomycorrhizal fungi.</title>
        <authorList>
            <person name="Lofgren L.A."/>
            <person name="Nguyen N.H."/>
            <person name="Vilgalys R."/>
            <person name="Ruytinx J."/>
            <person name="Liao H.L."/>
            <person name="Branco S."/>
            <person name="Kuo A."/>
            <person name="LaButti K."/>
            <person name="Lipzen A."/>
            <person name="Andreopoulos W."/>
            <person name="Pangilinan J."/>
            <person name="Riley R."/>
            <person name="Hundley H."/>
            <person name="Na H."/>
            <person name="Barry K."/>
            <person name="Grigoriev I.V."/>
            <person name="Stajich J.E."/>
            <person name="Kennedy P.G."/>
        </authorList>
    </citation>
    <scope>NUCLEOTIDE SEQUENCE</scope>
    <source>
        <strain evidence="2">MN1</strain>
    </source>
</reference>
<feature type="domain" description="Retrovirus-related Pol polyprotein from transposon TNT 1-94-like beta-barrel" evidence="1">
    <location>
        <begin position="105"/>
        <end position="185"/>
    </location>
</feature>
<dbReference type="OrthoDB" id="3251181at2759"/>
<comment type="caution">
    <text evidence="2">The sequence shown here is derived from an EMBL/GenBank/DDBJ whole genome shotgun (WGS) entry which is preliminary data.</text>
</comment>
<organism evidence="2 3">
    <name type="scientific">Suillus subaureus</name>
    <dbReference type="NCBI Taxonomy" id="48587"/>
    <lineage>
        <taxon>Eukaryota</taxon>
        <taxon>Fungi</taxon>
        <taxon>Dikarya</taxon>
        <taxon>Basidiomycota</taxon>
        <taxon>Agaricomycotina</taxon>
        <taxon>Agaricomycetes</taxon>
        <taxon>Agaricomycetidae</taxon>
        <taxon>Boletales</taxon>
        <taxon>Suillineae</taxon>
        <taxon>Suillaceae</taxon>
        <taxon>Suillus</taxon>
    </lineage>
</organism>
<dbReference type="EMBL" id="JABBWG010000108">
    <property type="protein sequence ID" value="KAG1800684.1"/>
    <property type="molecule type" value="Genomic_DNA"/>
</dbReference>
<dbReference type="GeneID" id="64627749"/>
<protein>
    <recommendedName>
        <fullName evidence="1">Retrovirus-related Pol polyprotein from transposon TNT 1-94-like beta-barrel domain-containing protein</fullName>
    </recommendedName>
</protein>